<evidence type="ECO:0000259" key="2">
    <source>
        <dbReference type="Pfam" id="PF02625"/>
    </source>
</evidence>
<comment type="caution">
    <text evidence="4">The sequence shown here is derived from an EMBL/GenBank/DDBJ whole genome shotgun (WGS) entry which is preliminary data.</text>
</comment>
<evidence type="ECO:0008006" key="6">
    <source>
        <dbReference type="Google" id="ProtNLM"/>
    </source>
</evidence>
<evidence type="ECO:0000313" key="5">
    <source>
        <dbReference type="Proteomes" id="UP000558113"/>
    </source>
</evidence>
<dbReference type="PANTHER" id="PTHR30388">
    <property type="entry name" value="ALDEHYDE OXIDOREDUCTASE MOLYBDENUM COFACTOR ASSEMBLY PROTEIN"/>
    <property type="match status" value="1"/>
</dbReference>
<dbReference type="EMBL" id="JAAAMU010000002">
    <property type="protein sequence ID" value="NBC68135.1"/>
    <property type="molecule type" value="Genomic_DNA"/>
</dbReference>
<evidence type="ECO:0000259" key="3">
    <source>
        <dbReference type="Pfam" id="PF13478"/>
    </source>
</evidence>
<evidence type="ECO:0000313" key="4">
    <source>
        <dbReference type="EMBL" id="NBC68135.1"/>
    </source>
</evidence>
<proteinExistence type="predicted"/>
<organism evidence="4 5">
    <name type="scientific">Paenibacillus sacheonensis</name>
    <dbReference type="NCBI Taxonomy" id="742054"/>
    <lineage>
        <taxon>Bacteria</taxon>
        <taxon>Bacillati</taxon>
        <taxon>Bacillota</taxon>
        <taxon>Bacilli</taxon>
        <taxon>Bacillales</taxon>
        <taxon>Paenibacillaceae</taxon>
        <taxon>Paenibacillus</taxon>
    </lineage>
</organism>
<dbReference type="InterPro" id="IPR027051">
    <property type="entry name" value="XdhC_Rossmann_dom"/>
</dbReference>
<protein>
    <recommendedName>
        <fullName evidence="6">XdhC/CoxI family protein</fullName>
    </recommendedName>
</protein>
<keyword evidence="5" id="KW-1185">Reference proteome</keyword>
<feature type="domain" description="XdhC- CoxI" evidence="2">
    <location>
        <begin position="14"/>
        <end position="78"/>
    </location>
</feature>
<feature type="region of interest" description="Disordered" evidence="1">
    <location>
        <begin position="336"/>
        <end position="361"/>
    </location>
</feature>
<dbReference type="InterPro" id="IPR003777">
    <property type="entry name" value="XdhC_CoxI"/>
</dbReference>
<dbReference type="PANTHER" id="PTHR30388:SF6">
    <property type="entry name" value="XANTHINE DEHYDROGENASE SUBUNIT A-RELATED"/>
    <property type="match status" value="1"/>
</dbReference>
<gene>
    <name evidence="4" type="ORF">GT003_03885</name>
</gene>
<reference evidence="4 5" key="1">
    <citation type="submission" date="2020-01" db="EMBL/GenBank/DDBJ databases">
        <title>Paenibacillus soybeanensis sp. nov. isolated from the nodules of soybean (Glycine max(L.) Merr).</title>
        <authorList>
            <person name="Wang H."/>
        </authorList>
    </citation>
    <scope>NUCLEOTIDE SEQUENCE [LARGE SCALE GENOMIC DNA]</scope>
    <source>
        <strain evidence="4 5">DSM 23054</strain>
    </source>
</reference>
<evidence type="ECO:0000256" key="1">
    <source>
        <dbReference type="SAM" id="MobiDB-lite"/>
    </source>
</evidence>
<dbReference type="RefSeq" id="WP_161694639.1">
    <property type="nucleotide sequence ID" value="NZ_JAAAMU010000002.1"/>
</dbReference>
<feature type="domain" description="XdhC Rossmann" evidence="3">
    <location>
        <begin position="199"/>
        <end position="327"/>
    </location>
</feature>
<dbReference type="AlphaFoldDB" id="A0A7X4YKN0"/>
<dbReference type="Proteomes" id="UP000558113">
    <property type="component" value="Unassembled WGS sequence"/>
</dbReference>
<feature type="compositionally biased region" description="Basic and acidic residues" evidence="1">
    <location>
        <begin position="336"/>
        <end position="349"/>
    </location>
</feature>
<name>A0A7X4YKN0_9BACL</name>
<dbReference type="Pfam" id="PF02625">
    <property type="entry name" value="XdhC_CoxI"/>
    <property type="match status" value="1"/>
</dbReference>
<sequence>MDMAALLNVSLDHAEGGAPVLATVVRVRGHAYRKEGASMLFLPCGRRFGSISGGCLEEDLQARTEAISAAGKHECITYNMRSQEDAIWGEAMGCGGELTILLEPVTGELLHLLRFTQYRLAQGSGALLIREWDDDSIAYTLTCVDDALLAGVREPSGKASGAMGSVQSKVKVDASPRKAEASARNSGYIAVRILPKPRLILFGDGQDARAVAGLAEGIGFRVIIADWREGRGEGERVIGTAARIAAALQMHGGDYLLLCSHQLQRERELLELVLPLGLRYIGVLGSRARIEQLFDGLERPSNVHAPVGIPIGADGPQEIAISIAAQLIAVRGARESEGKRRAVPDENRSDLFGGRFQPADG</sequence>
<accession>A0A7X4YKN0</accession>
<dbReference type="OrthoDB" id="9773039at2"/>
<dbReference type="Gene3D" id="3.40.50.720">
    <property type="entry name" value="NAD(P)-binding Rossmann-like Domain"/>
    <property type="match status" value="1"/>
</dbReference>
<dbReference type="InterPro" id="IPR052698">
    <property type="entry name" value="MoCofactor_Util/Proc"/>
</dbReference>
<dbReference type="Pfam" id="PF13478">
    <property type="entry name" value="XdhC_C"/>
    <property type="match status" value="1"/>
</dbReference>